<organism evidence="3">
    <name type="scientific">marine metagenome</name>
    <dbReference type="NCBI Taxonomy" id="408172"/>
    <lineage>
        <taxon>unclassified sequences</taxon>
        <taxon>metagenomes</taxon>
        <taxon>ecological metagenomes</taxon>
    </lineage>
</organism>
<dbReference type="SUPFAM" id="SSF51735">
    <property type="entry name" value="NAD(P)-binding Rossmann-fold domains"/>
    <property type="match status" value="1"/>
</dbReference>
<proteinExistence type="inferred from homology"/>
<dbReference type="InterPro" id="IPR002587">
    <property type="entry name" value="Myo-inos-1-P_Synthase"/>
</dbReference>
<dbReference type="Pfam" id="PF07994">
    <property type="entry name" value="NAD_binding_5"/>
    <property type="match status" value="1"/>
</dbReference>
<name>A0A381UEC4_9ZZZZ</name>
<reference evidence="3" key="1">
    <citation type="submission" date="2018-05" db="EMBL/GenBank/DDBJ databases">
        <authorList>
            <person name="Lanie J.A."/>
            <person name="Ng W.-L."/>
            <person name="Kazmierczak K.M."/>
            <person name="Andrzejewski T.M."/>
            <person name="Davidsen T.M."/>
            <person name="Wayne K.J."/>
            <person name="Tettelin H."/>
            <person name="Glass J.I."/>
            <person name="Rusch D."/>
            <person name="Podicherti R."/>
            <person name="Tsui H.-C.T."/>
            <person name="Winkler M.E."/>
        </authorList>
    </citation>
    <scope>NUCLEOTIDE SEQUENCE</scope>
</reference>
<dbReference type="Pfam" id="PF01658">
    <property type="entry name" value="Inos-1-P_synth"/>
    <property type="match status" value="1"/>
</dbReference>
<sequence length="450" mass="50461">MNESTDVYDGLARKIEPPKGKLGVLLPGMGAVSSTLIAGVQLVNAGYSQPIGSVTQMSRIRLGKRDNPQYPFIKDFVPLSPLKDLVFGGWDIYDDNCYQAALACGVIDKQELEPIRKQLEEIKPWSAVFDPAFVKNLSGPNVKKAANKMELAEMLMQDMENFKKQHDLERLVMCWCGSTEVYQEDMDHEAFKTIDGFEKALKNNLSIIPPSMIYAYAGIRMGVPFANGSPSLTVDTPAMVELALKHNVAIAGKDFKTGQTLMKTIIAPGLKARMLGLEGWFSSNILGNRDGEVLDDPDSFRSKEVSKGSVLDSIFQDDLYPELYGDYYHKIRIEYYPPRGDAKEGWDNIDIQGWLGQKMQLKVNFLCRDSILAAPVVLDLVLFLDMAGRAGMRGIQEWLSFYFKSPQCRPDLKPVNSLFDQDEKLRNTLRILMGEKVIDHSGLDYYEPKG</sequence>
<dbReference type="GO" id="GO:0008654">
    <property type="term" value="P:phospholipid biosynthetic process"/>
    <property type="evidence" value="ECO:0007669"/>
    <property type="project" value="InterPro"/>
</dbReference>
<feature type="domain" description="Myo-inositol-1-phosphate synthase GAPDH-like" evidence="2">
    <location>
        <begin position="258"/>
        <end position="370"/>
    </location>
</feature>
<evidence type="ECO:0000313" key="3">
    <source>
        <dbReference type="EMBL" id="SVA25978.1"/>
    </source>
</evidence>
<dbReference type="SUPFAM" id="SSF55347">
    <property type="entry name" value="Glyceraldehyde-3-phosphate dehydrogenase-like, C-terminal domain"/>
    <property type="match status" value="1"/>
</dbReference>
<dbReference type="InterPro" id="IPR013021">
    <property type="entry name" value="Myo-inos-1-P_Synthase_GAPDH"/>
</dbReference>
<dbReference type="Gene3D" id="3.40.50.720">
    <property type="entry name" value="NAD(P)-binding Rossmann-like Domain"/>
    <property type="match status" value="1"/>
</dbReference>
<comment type="similarity">
    <text evidence="1">Belongs to the myo-inositol 1-phosphate synthase family.</text>
</comment>
<dbReference type="GO" id="GO:0006021">
    <property type="term" value="P:inositol biosynthetic process"/>
    <property type="evidence" value="ECO:0007669"/>
    <property type="project" value="InterPro"/>
</dbReference>
<dbReference type="PANTHER" id="PTHR11510">
    <property type="entry name" value="MYO-INOSITOL-1 PHOSPHATE SYNTHASE"/>
    <property type="match status" value="1"/>
</dbReference>
<accession>A0A381UEC4</accession>
<dbReference type="GO" id="GO:0004512">
    <property type="term" value="F:inositol-3-phosphate synthase activity"/>
    <property type="evidence" value="ECO:0007669"/>
    <property type="project" value="InterPro"/>
</dbReference>
<gene>
    <name evidence="3" type="ORF">METZ01_LOCUS78832</name>
</gene>
<dbReference type="PIRSF" id="PIRSF015578">
    <property type="entry name" value="Myoinos-ppht_syn"/>
    <property type="match status" value="1"/>
</dbReference>
<dbReference type="Gene3D" id="3.30.360.10">
    <property type="entry name" value="Dihydrodipicolinate Reductase, domain 2"/>
    <property type="match status" value="1"/>
</dbReference>
<evidence type="ECO:0000256" key="1">
    <source>
        <dbReference type="ARBA" id="ARBA00010813"/>
    </source>
</evidence>
<dbReference type="EMBL" id="UINC01006181">
    <property type="protein sequence ID" value="SVA25978.1"/>
    <property type="molecule type" value="Genomic_DNA"/>
</dbReference>
<dbReference type="InterPro" id="IPR036291">
    <property type="entry name" value="NAD(P)-bd_dom_sf"/>
</dbReference>
<protein>
    <recommendedName>
        <fullName evidence="2">Myo-inositol-1-phosphate synthase GAPDH-like domain-containing protein</fullName>
    </recommendedName>
</protein>
<dbReference type="AlphaFoldDB" id="A0A381UEC4"/>
<evidence type="ECO:0000259" key="2">
    <source>
        <dbReference type="Pfam" id="PF01658"/>
    </source>
</evidence>